<dbReference type="EMBL" id="CP066308">
    <property type="protein sequence ID" value="QQE76339.1"/>
    <property type="molecule type" value="Genomic_DNA"/>
</dbReference>
<dbReference type="EMBL" id="CP073708">
    <property type="protein sequence ID" value="QUO43366.1"/>
    <property type="molecule type" value="Genomic_DNA"/>
</dbReference>
<evidence type="ECO:0000313" key="3">
    <source>
        <dbReference type="Proteomes" id="UP000595847"/>
    </source>
</evidence>
<proteinExistence type="predicted"/>
<dbReference type="Gene3D" id="3.90.960.10">
    <property type="entry name" value="YbaK/aminoacyl-tRNA synthetase-associated domain"/>
    <property type="match status" value="1"/>
</dbReference>
<organism evidence="1 3">
    <name type="scientific">Brevibacillus composti</name>
    <dbReference type="NCBI Taxonomy" id="2796470"/>
    <lineage>
        <taxon>Bacteria</taxon>
        <taxon>Bacillati</taxon>
        <taxon>Bacillota</taxon>
        <taxon>Bacilli</taxon>
        <taxon>Bacillales</taxon>
        <taxon>Paenibacillaceae</taxon>
        <taxon>Brevibacillus</taxon>
    </lineage>
</organism>
<keyword evidence="4" id="KW-1185">Reference proteome</keyword>
<evidence type="ECO:0000313" key="2">
    <source>
        <dbReference type="EMBL" id="QUO43366.1"/>
    </source>
</evidence>
<dbReference type="RefSeq" id="WP_198829841.1">
    <property type="nucleotide sequence ID" value="NZ_CP066308.1"/>
</dbReference>
<reference evidence="1 3" key="1">
    <citation type="submission" date="2020-12" db="EMBL/GenBank/DDBJ databases">
        <title>strain FJAT-54423T represents a novel species of the genus Brevibacillus.</title>
        <authorList>
            <person name="Tang R."/>
        </authorList>
    </citation>
    <scope>NUCLEOTIDE SEQUENCE [LARGE SCALE GENOMIC DNA]</scope>
    <source>
        <strain evidence="1 3">FJAT-54423</strain>
    </source>
</reference>
<evidence type="ECO:0000313" key="1">
    <source>
        <dbReference type="EMBL" id="QQE76339.1"/>
    </source>
</evidence>
<evidence type="ECO:0000313" key="4">
    <source>
        <dbReference type="Proteomes" id="UP000677234"/>
    </source>
</evidence>
<accession>A0A7T5EPD2</accession>
<dbReference type="GO" id="GO:0002161">
    <property type="term" value="F:aminoacyl-tRNA deacylase activity"/>
    <property type="evidence" value="ECO:0007669"/>
    <property type="project" value="InterPro"/>
</dbReference>
<dbReference type="Proteomes" id="UP000677234">
    <property type="component" value="Chromosome"/>
</dbReference>
<reference evidence="2" key="2">
    <citation type="submission" date="2021-04" db="EMBL/GenBank/DDBJ databases">
        <title>Brevibacillus composti FJAT-54423, complete genome.</title>
        <authorList>
            <person name="Tang R."/>
        </authorList>
    </citation>
    <scope>NUCLEOTIDE SEQUENCE</scope>
    <source>
        <strain evidence="2">FJAT-54424</strain>
    </source>
</reference>
<dbReference type="AlphaFoldDB" id="A0A7T5EPD2"/>
<protein>
    <submittedName>
        <fullName evidence="1">Uncharacterized protein</fullName>
    </submittedName>
</protein>
<gene>
    <name evidence="1" type="ORF">JD108_10970</name>
    <name evidence="2" type="ORF">KDJ56_10655</name>
</gene>
<dbReference type="KEGG" id="bcop:JD108_10970"/>
<dbReference type="Proteomes" id="UP000595847">
    <property type="component" value="Chromosome"/>
</dbReference>
<dbReference type="InterPro" id="IPR036754">
    <property type="entry name" value="YbaK/aa-tRNA-synt-asso_dom_sf"/>
</dbReference>
<name>A0A7T5EPD2_9BACL</name>
<sequence length="66" mass="7426">MPDIQHLLQENEMAYEIIKHRKPIRSAKEGAVYFGIELGQTAPIFILETENGCDFIVNILGIGEPL</sequence>